<dbReference type="Pfam" id="PF22624">
    <property type="entry name" value="AASDHPPT_N"/>
    <property type="match status" value="1"/>
</dbReference>
<dbReference type="EC" id="2.7.8.7" evidence="1"/>
<organism evidence="6 7">
    <name type="scientific">Prymnesium parvum</name>
    <name type="common">Toxic golden alga</name>
    <dbReference type="NCBI Taxonomy" id="97485"/>
    <lineage>
        <taxon>Eukaryota</taxon>
        <taxon>Haptista</taxon>
        <taxon>Haptophyta</taxon>
        <taxon>Prymnesiophyceae</taxon>
        <taxon>Prymnesiales</taxon>
        <taxon>Prymnesiaceae</taxon>
        <taxon>Prymnesium</taxon>
    </lineage>
</organism>
<evidence type="ECO:0000313" key="6">
    <source>
        <dbReference type="EMBL" id="KAL1515339.1"/>
    </source>
</evidence>
<evidence type="ECO:0000313" key="7">
    <source>
        <dbReference type="Proteomes" id="UP001515480"/>
    </source>
</evidence>
<keyword evidence="2" id="KW-0808">Transferase</keyword>
<gene>
    <name evidence="6" type="ORF">AB1Y20_001970</name>
</gene>
<evidence type="ECO:0000256" key="3">
    <source>
        <dbReference type="SAM" id="MobiDB-lite"/>
    </source>
</evidence>
<reference evidence="6 7" key="1">
    <citation type="journal article" date="2024" name="Science">
        <title>Giant polyketide synthase enzymes in the biosynthesis of giant marine polyether toxins.</title>
        <authorList>
            <person name="Fallon T.R."/>
            <person name="Shende V.V."/>
            <person name="Wierzbicki I.H."/>
            <person name="Pendleton A.L."/>
            <person name="Watervoot N.F."/>
            <person name="Auber R.P."/>
            <person name="Gonzalez D.J."/>
            <person name="Wisecaver J.H."/>
            <person name="Moore B.S."/>
        </authorList>
    </citation>
    <scope>NUCLEOTIDE SEQUENCE [LARGE SCALE GENOMIC DNA]</scope>
    <source>
        <strain evidence="6 7">12B1</strain>
    </source>
</reference>
<dbReference type="GO" id="GO:0005829">
    <property type="term" value="C:cytosol"/>
    <property type="evidence" value="ECO:0007669"/>
    <property type="project" value="TreeGrafter"/>
</dbReference>
<dbReference type="PANTHER" id="PTHR12215:SF10">
    <property type="entry name" value="L-AMINOADIPATE-SEMIALDEHYDE DEHYDROGENASE-PHOSPHOPANTETHEINYL TRANSFERASE"/>
    <property type="match status" value="1"/>
</dbReference>
<dbReference type="SUPFAM" id="SSF56214">
    <property type="entry name" value="4'-phosphopantetheinyl transferase"/>
    <property type="match status" value="2"/>
</dbReference>
<dbReference type="Proteomes" id="UP001515480">
    <property type="component" value="Unassembled WGS sequence"/>
</dbReference>
<dbReference type="Gene3D" id="3.90.470.20">
    <property type="entry name" value="4'-phosphopantetheinyl transferase domain"/>
    <property type="match status" value="2"/>
</dbReference>
<accession>A0AB34J7R9</accession>
<proteinExistence type="predicted"/>
<dbReference type="AlphaFoldDB" id="A0AB34J7R9"/>
<dbReference type="GO" id="GO:0019878">
    <property type="term" value="P:lysine biosynthetic process via aminoadipic acid"/>
    <property type="evidence" value="ECO:0007669"/>
    <property type="project" value="TreeGrafter"/>
</dbReference>
<dbReference type="InterPro" id="IPR037143">
    <property type="entry name" value="4-PPantetheinyl_Trfase_dom_sf"/>
</dbReference>
<name>A0AB34J7R9_PRYPA</name>
<dbReference type="PANTHER" id="PTHR12215">
    <property type="entry name" value="PHOSPHOPANTETHEINE TRANSFERASE"/>
    <property type="match status" value="1"/>
</dbReference>
<feature type="domain" description="4'-phosphopantetheinyl transferase" evidence="4">
    <location>
        <begin position="201"/>
        <end position="313"/>
    </location>
</feature>
<evidence type="ECO:0000259" key="5">
    <source>
        <dbReference type="Pfam" id="PF22624"/>
    </source>
</evidence>
<dbReference type="Pfam" id="PF01648">
    <property type="entry name" value="ACPS"/>
    <property type="match status" value="1"/>
</dbReference>
<comment type="caution">
    <text evidence="6">The sequence shown here is derived from an EMBL/GenBank/DDBJ whole genome shotgun (WGS) entry which is preliminary data.</text>
</comment>
<feature type="domain" description="4'-phosphopantetheinyl transferase N-terminal" evidence="5">
    <location>
        <begin position="98"/>
        <end position="197"/>
    </location>
</feature>
<evidence type="ECO:0000259" key="4">
    <source>
        <dbReference type="Pfam" id="PF01648"/>
    </source>
</evidence>
<dbReference type="InterPro" id="IPR055066">
    <property type="entry name" value="AASDHPPT_N"/>
</dbReference>
<keyword evidence="7" id="KW-1185">Reference proteome</keyword>
<evidence type="ECO:0000256" key="2">
    <source>
        <dbReference type="ARBA" id="ARBA00022679"/>
    </source>
</evidence>
<evidence type="ECO:0000256" key="1">
    <source>
        <dbReference type="ARBA" id="ARBA00013172"/>
    </source>
</evidence>
<dbReference type="GO" id="GO:0000287">
    <property type="term" value="F:magnesium ion binding"/>
    <property type="evidence" value="ECO:0007669"/>
    <property type="project" value="InterPro"/>
</dbReference>
<sequence>MILGSTDALLRECALAHLQIDVSLELLVEKLHAGRPALLGALKEAGVAKLADRQGLANAMGKAMREGRLLPGAEDCEPAAPESHGADGRLRWLFDLSAWQPTSEGWRVLLGLLPPAEVDKVMRYVRLDDRKRALVSRLLQRAACAAALGLPFSAASIQRTKGSKPFLHNRPEGRAELANWNFNVSHEGRYVALAAEPLLVCGVDVAAPEQVRGARRSLEALFKSMESQLTRREWRTIEAAPTERAKEDLFRKYWSLKEAYTKARGDGIAFPLGKCDFHLDDATSTATVIVDGQPLDQWKFFLQPLPESHWVSVARGPPADIIDAFGAFKATFKRPSLPPAGMAAQLNQKEPSFIMKTIEELLPVGARDEYAALAEEGFVLSDDNSSRQAAGSAIKGDASPRTPPTPH</sequence>
<dbReference type="InterPro" id="IPR008278">
    <property type="entry name" value="4-PPantetheinyl_Trfase_dom"/>
</dbReference>
<dbReference type="EMBL" id="JBGBPQ010000011">
    <property type="protein sequence ID" value="KAL1515339.1"/>
    <property type="molecule type" value="Genomic_DNA"/>
</dbReference>
<feature type="region of interest" description="Disordered" evidence="3">
    <location>
        <begin position="381"/>
        <end position="407"/>
    </location>
</feature>
<dbReference type="GO" id="GO:0008897">
    <property type="term" value="F:holo-[acyl-carrier-protein] synthase activity"/>
    <property type="evidence" value="ECO:0007669"/>
    <property type="project" value="UniProtKB-EC"/>
</dbReference>
<dbReference type="InterPro" id="IPR050559">
    <property type="entry name" value="P-Pant_transferase_sf"/>
</dbReference>
<protein>
    <recommendedName>
        <fullName evidence="1">holo-[acyl-carrier-protein] synthase</fullName>
        <ecNumber evidence="1">2.7.8.7</ecNumber>
    </recommendedName>
</protein>